<dbReference type="PANTHER" id="PTHR10536">
    <property type="entry name" value="DNA PRIMASE SMALL SUBUNIT"/>
    <property type="match status" value="1"/>
</dbReference>
<dbReference type="Gene3D" id="3.90.920.10">
    <property type="entry name" value="DNA primase, PRIM domain"/>
    <property type="match status" value="1"/>
</dbReference>
<evidence type="ECO:0000256" key="1">
    <source>
        <dbReference type="ARBA" id="ARBA00009762"/>
    </source>
</evidence>
<keyword evidence="2" id="KW-0240">DNA-directed RNA polymerase</keyword>
<keyword evidence="2" id="KW-0639">Primosome</keyword>
<organism evidence="3 4">
    <name type="scientific">Carpediemonas membranifera</name>
    <dbReference type="NCBI Taxonomy" id="201153"/>
    <lineage>
        <taxon>Eukaryota</taxon>
        <taxon>Metamonada</taxon>
        <taxon>Carpediemonas-like organisms</taxon>
        <taxon>Carpediemonas</taxon>
    </lineage>
</organism>
<keyword evidence="2" id="KW-0804">Transcription</keyword>
<dbReference type="GO" id="GO:0006269">
    <property type="term" value="P:DNA replication, synthesis of primer"/>
    <property type="evidence" value="ECO:0007669"/>
    <property type="project" value="UniProtKB-KW"/>
</dbReference>
<name>A0A8J6DXF7_9EUKA</name>
<dbReference type="InterPro" id="IPR002755">
    <property type="entry name" value="DNA_primase_S"/>
</dbReference>
<keyword evidence="2" id="KW-0808">Transferase</keyword>
<dbReference type="GO" id="GO:0000428">
    <property type="term" value="C:DNA-directed RNA polymerase complex"/>
    <property type="evidence" value="ECO:0007669"/>
    <property type="project" value="UniProtKB-KW"/>
</dbReference>
<comment type="similarity">
    <text evidence="1 2">Belongs to the eukaryotic-type primase small subunit family.</text>
</comment>
<dbReference type="EC" id="2.7.7.-" evidence="2"/>
<keyword evidence="2" id="KW-0235">DNA replication</keyword>
<dbReference type="OrthoDB" id="19606at2759"/>
<evidence type="ECO:0000313" key="4">
    <source>
        <dbReference type="Proteomes" id="UP000717585"/>
    </source>
</evidence>
<protein>
    <recommendedName>
        <fullName evidence="2">DNA primase</fullName>
        <ecNumber evidence="2">2.7.7.-</ecNumber>
    </recommendedName>
</protein>
<comment type="caution">
    <text evidence="3">The sequence shown here is derived from an EMBL/GenBank/DDBJ whole genome shotgun (WGS) entry which is preliminary data.</text>
</comment>
<dbReference type="AlphaFoldDB" id="A0A8J6DXF7"/>
<accession>A0A8J6DXF7</accession>
<dbReference type="GO" id="GO:0003899">
    <property type="term" value="F:DNA-directed RNA polymerase activity"/>
    <property type="evidence" value="ECO:0007669"/>
    <property type="project" value="InterPro"/>
</dbReference>
<dbReference type="Pfam" id="PF01896">
    <property type="entry name" value="DNA_primase_S"/>
    <property type="match status" value="1"/>
</dbReference>
<evidence type="ECO:0000256" key="2">
    <source>
        <dbReference type="RuleBase" id="RU003514"/>
    </source>
</evidence>
<sequence>MQAAQEVDPFYSTLERYYKEKLPIESLMKFIKGTLNDSERRELAVILTTRSVDPEKRKEVFSRPHVCRTAEDLRLLFTKVWGTHVYNAPTRLEIGAVYTKTPTKGELTKLEVDNKDLIFDIDLTDYDRFRHCCQGKKICRRCWEYMKIGADITKKAMEEFFDFKHMLLVFSGRRGIHVWVSDFEARLFTAQERGAVVRLLSYERDGNKPATTLPIAIREYALNKCRAAFEENVFEGLGLLRKFNGGVDSEDGRTDARLDWTLRERVLELAGAIAGKENSERITKSLPELPKCRDDSREAAFELAARLGMPIETHQGMKGRQPDALLDLKQFDRLCLALFFPRLDEQVTRHPMHLLKAPFLVHPGTSNVCTPIPDLESFKLDEAVNLMDLVTGETDGRDSDTVECAQAKFDEAVQYFAGYVEELARAAV</sequence>
<dbReference type="EMBL" id="JAHDYR010000066">
    <property type="protein sequence ID" value="KAG9390054.1"/>
    <property type="molecule type" value="Genomic_DNA"/>
</dbReference>
<evidence type="ECO:0000313" key="3">
    <source>
        <dbReference type="EMBL" id="KAG9390054.1"/>
    </source>
</evidence>
<keyword evidence="4" id="KW-1185">Reference proteome</keyword>
<gene>
    <name evidence="3" type="ORF">J8273_8091</name>
</gene>
<proteinExistence type="inferred from homology"/>
<dbReference type="SUPFAM" id="SSF56747">
    <property type="entry name" value="Prim-pol domain"/>
    <property type="match status" value="1"/>
</dbReference>
<reference evidence="3" key="1">
    <citation type="submission" date="2021-05" db="EMBL/GenBank/DDBJ databases">
        <title>A free-living protist that lacks canonical eukaryotic 1 DNA replication and segregation systems.</title>
        <authorList>
            <person name="Salas-Leiva D.E."/>
            <person name="Tromer E.C."/>
            <person name="Curtis B.A."/>
            <person name="Jerlstrom-Hultqvist J."/>
            <person name="Kolisko M."/>
            <person name="Yi Z."/>
            <person name="Salas-Leiva J.S."/>
            <person name="Gallot-Lavallee L."/>
            <person name="Kops G.J.P.L."/>
            <person name="Archibald J.M."/>
            <person name="Simpson A.G.B."/>
            <person name="Roger A.J."/>
        </authorList>
    </citation>
    <scope>NUCLEOTIDE SEQUENCE</scope>
    <source>
        <strain evidence="3">BICM</strain>
    </source>
</reference>
<dbReference type="Proteomes" id="UP000717585">
    <property type="component" value="Unassembled WGS sequence"/>
</dbReference>